<dbReference type="EMBL" id="MEYN01000048">
    <property type="protein sequence ID" value="OGD29544.1"/>
    <property type="molecule type" value="Genomic_DNA"/>
</dbReference>
<comment type="caution">
    <text evidence="1">The sequence shown here is derived from an EMBL/GenBank/DDBJ whole genome shotgun (WGS) entry which is preliminary data.</text>
</comment>
<evidence type="ECO:0000313" key="2">
    <source>
        <dbReference type="Proteomes" id="UP000179184"/>
    </source>
</evidence>
<name>A0A1F5BG16_9BACT</name>
<sequence length="62" mass="7007">MCLKICIFCFPPFFNFIPYFRENRTAKRIAPAKSACATSNIAISDDIPAAKLINPPIDNPYR</sequence>
<proteinExistence type="predicted"/>
<evidence type="ECO:0000313" key="1">
    <source>
        <dbReference type="EMBL" id="OGD29544.1"/>
    </source>
</evidence>
<organism evidence="1 2">
    <name type="scientific">Candidatus Azambacteria bacterium RIFCSPHIGHO2_02_46_12</name>
    <dbReference type="NCBI Taxonomy" id="1797295"/>
    <lineage>
        <taxon>Bacteria</taxon>
        <taxon>Candidatus Azamiibacteriota</taxon>
    </lineage>
</organism>
<dbReference type="Proteomes" id="UP000179184">
    <property type="component" value="Unassembled WGS sequence"/>
</dbReference>
<accession>A0A1F5BG16</accession>
<protein>
    <submittedName>
        <fullName evidence="1">Uncharacterized protein</fullName>
    </submittedName>
</protein>
<reference evidence="1 2" key="1">
    <citation type="journal article" date="2016" name="Nat. Commun.">
        <title>Thousands of microbial genomes shed light on interconnected biogeochemical processes in an aquifer system.</title>
        <authorList>
            <person name="Anantharaman K."/>
            <person name="Brown C.T."/>
            <person name="Hug L.A."/>
            <person name="Sharon I."/>
            <person name="Castelle C.J."/>
            <person name="Probst A.J."/>
            <person name="Thomas B.C."/>
            <person name="Singh A."/>
            <person name="Wilkins M.J."/>
            <person name="Karaoz U."/>
            <person name="Brodie E.L."/>
            <person name="Williams K.H."/>
            <person name="Hubbard S.S."/>
            <person name="Banfield J.F."/>
        </authorList>
    </citation>
    <scope>NUCLEOTIDE SEQUENCE [LARGE SCALE GENOMIC DNA]</scope>
</reference>
<gene>
    <name evidence="1" type="ORF">A2W60_02430</name>
</gene>
<dbReference type="AlphaFoldDB" id="A0A1F5BG16"/>